<dbReference type="KEGG" id="rsi:Runsl_1247"/>
<dbReference type="InterPro" id="IPR024408">
    <property type="entry name" value="Muramidase"/>
</dbReference>
<evidence type="ECO:0000313" key="3">
    <source>
        <dbReference type="Proteomes" id="UP000000493"/>
    </source>
</evidence>
<feature type="domain" description="N-acetylmuramidase" evidence="1">
    <location>
        <begin position="63"/>
        <end position="159"/>
    </location>
</feature>
<sequence length="174" mass="19520">MALTAIDWANAAARLKCTVSIIRAVAQKESSGKGFYVTGALKQRFEPHIFKRRTGQTASSYVVAYALNPVEAMNSTSWGMFQIMGFNFKAAGYSSVEAMLADYRKGEKQQLNSFVTLILDWGLDDELRNKKYAAFAARYNGPKYSINNYDVDLEKFDKQFAANPLPETADEKKK</sequence>
<protein>
    <recommendedName>
        <fullName evidence="1">N-acetylmuramidase domain-containing protein</fullName>
    </recommendedName>
</protein>
<gene>
    <name evidence="2" type="ordered locus">Runsl_1247</name>
</gene>
<feature type="domain" description="N-acetylmuramidase" evidence="1">
    <location>
        <begin position="19"/>
        <end position="57"/>
    </location>
</feature>
<name>A0A7U3ZI61_RUNSL</name>
<dbReference type="RefSeq" id="WP_013926993.1">
    <property type="nucleotide sequence ID" value="NC_015703.1"/>
</dbReference>
<reference evidence="3" key="1">
    <citation type="submission" date="2011-06" db="EMBL/GenBank/DDBJ databases">
        <title>The complete genome of chromosome of Runella slithyformis DSM 19594.</title>
        <authorList>
            <consortium name="US DOE Joint Genome Institute (JGI-PGF)"/>
            <person name="Lucas S."/>
            <person name="Han J."/>
            <person name="Lapidus A."/>
            <person name="Bruce D."/>
            <person name="Goodwin L."/>
            <person name="Pitluck S."/>
            <person name="Peters L."/>
            <person name="Kyrpides N."/>
            <person name="Mavromatis K."/>
            <person name="Ivanova N."/>
            <person name="Ovchinnikova G."/>
            <person name="Zhang X."/>
            <person name="Misra M."/>
            <person name="Detter J.C."/>
            <person name="Tapia R."/>
            <person name="Han C."/>
            <person name="Land M."/>
            <person name="Hauser L."/>
            <person name="Markowitz V."/>
            <person name="Cheng J.-F."/>
            <person name="Hugenholtz P."/>
            <person name="Woyke T."/>
            <person name="Wu D."/>
            <person name="Tindall B."/>
            <person name="Faehrich R."/>
            <person name="Brambilla E."/>
            <person name="Klenk H.-P."/>
            <person name="Eisen J.A."/>
        </authorList>
    </citation>
    <scope>NUCLEOTIDE SEQUENCE [LARGE SCALE GENOMIC DNA]</scope>
    <source>
        <strain evidence="3">ATCC 29530 / DSM 19594 / LMG 11500 / NCIMB 11436 / LSU 4</strain>
    </source>
</reference>
<evidence type="ECO:0000313" key="2">
    <source>
        <dbReference type="EMBL" id="AEI47674.1"/>
    </source>
</evidence>
<organism evidence="2 3">
    <name type="scientific">Runella slithyformis (strain ATCC 29530 / DSM 19594 / LMG 11500 / NCIMB 11436 / LSU 4)</name>
    <dbReference type="NCBI Taxonomy" id="761193"/>
    <lineage>
        <taxon>Bacteria</taxon>
        <taxon>Pseudomonadati</taxon>
        <taxon>Bacteroidota</taxon>
        <taxon>Cytophagia</taxon>
        <taxon>Cytophagales</taxon>
        <taxon>Spirosomataceae</taxon>
        <taxon>Runella</taxon>
    </lineage>
</organism>
<dbReference type="Proteomes" id="UP000000493">
    <property type="component" value="Chromosome"/>
</dbReference>
<dbReference type="EMBL" id="CP002859">
    <property type="protein sequence ID" value="AEI47674.1"/>
    <property type="molecule type" value="Genomic_DNA"/>
</dbReference>
<keyword evidence="3" id="KW-1185">Reference proteome</keyword>
<evidence type="ECO:0000259" key="1">
    <source>
        <dbReference type="Pfam" id="PF11860"/>
    </source>
</evidence>
<dbReference type="AlphaFoldDB" id="A0A7U3ZI61"/>
<reference evidence="2 3" key="2">
    <citation type="journal article" date="2012" name="Stand. Genomic Sci.">
        <title>Complete genome sequence of the aquatic bacterium Runella slithyformis type strain (LSU 4(T)).</title>
        <authorList>
            <person name="Copeland A."/>
            <person name="Zhang X."/>
            <person name="Misra M."/>
            <person name="Lapidus A."/>
            <person name="Nolan M."/>
            <person name="Lucas S."/>
            <person name="Deshpande S."/>
            <person name="Cheng J.F."/>
            <person name="Tapia R."/>
            <person name="Goodwin L.A."/>
            <person name="Pitluck S."/>
            <person name="Liolios K."/>
            <person name="Pagani I."/>
            <person name="Ivanova N."/>
            <person name="Mikhailova N."/>
            <person name="Pati A."/>
            <person name="Chen A."/>
            <person name="Palaniappan K."/>
            <person name="Land M."/>
            <person name="Hauser L."/>
            <person name="Pan C."/>
            <person name="Jeffries C.D."/>
            <person name="Detter J.C."/>
            <person name="Brambilla E.M."/>
            <person name="Rohde M."/>
            <person name="Djao O.D."/>
            <person name="Goker M."/>
            <person name="Sikorski J."/>
            <person name="Tindall B.J."/>
            <person name="Woyke T."/>
            <person name="Bristow J."/>
            <person name="Eisen J.A."/>
            <person name="Markowitz V."/>
            <person name="Hugenholtz P."/>
            <person name="Kyrpides N.C."/>
            <person name="Klenk H.P."/>
            <person name="Mavromatis K."/>
        </authorList>
    </citation>
    <scope>NUCLEOTIDE SEQUENCE [LARGE SCALE GENOMIC DNA]</scope>
    <source>
        <strain evidence="3">ATCC 29530 / DSM 19594 / LMG 11500 / NCIMB 11436 / LSU 4</strain>
    </source>
</reference>
<dbReference type="Pfam" id="PF11860">
    <property type="entry name" value="Muramidase"/>
    <property type="match status" value="2"/>
</dbReference>
<proteinExistence type="predicted"/>
<accession>A0A7U3ZI61</accession>